<dbReference type="EMBL" id="JAELUQ010000006">
    <property type="protein sequence ID" value="KAG7412827.1"/>
    <property type="molecule type" value="Genomic_DNA"/>
</dbReference>
<proteinExistence type="predicted"/>
<accession>A0A8J5P631</accession>
<dbReference type="GO" id="GO:0008270">
    <property type="term" value="F:zinc ion binding"/>
    <property type="evidence" value="ECO:0007669"/>
    <property type="project" value="InterPro"/>
</dbReference>
<evidence type="ECO:0000313" key="4">
    <source>
        <dbReference type="Proteomes" id="UP000694050"/>
    </source>
</evidence>
<evidence type="ECO:0000313" key="3">
    <source>
        <dbReference type="EMBL" id="KAG7412827.1"/>
    </source>
</evidence>
<evidence type="ECO:0000256" key="1">
    <source>
        <dbReference type="ARBA" id="ARBA00023242"/>
    </source>
</evidence>
<feature type="domain" description="Xylanolytic transcriptional activator regulatory" evidence="2">
    <location>
        <begin position="121"/>
        <end position="367"/>
    </location>
</feature>
<comment type="caution">
    <text evidence="3">The sequence shown here is derived from an EMBL/GenBank/DDBJ whole genome shotgun (WGS) entry which is preliminary data.</text>
</comment>
<dbReference type="InterPro" id="IPR007219">
    <property type="entry name" value="XnlR_reg_dom"/>
</dbReference>
<dbReference type="InterPro" id="IPR053187">
    <property type="entry name" value="Notoamide_regulator"/>
</dbReference>
<keyword evidence="1" id="KW-0539">Nucleus</keyword>
<dbReference type="CDD" id="cd12148">
    <property type="entry name" value="fungal_TF_MHR"/>
    <property type="match status" value="1"/>
</dbReference>
<organism evidence="3 4">
    <name type="scientific">Fusarium oxysporum f. sp. rapae</name>
    <dbReference type="NCBI Taxonomy" id="485398"/>
    <lineage>
        <taxon>Eukaryota</taxon>
        <taxon>Fungi</taxon>
        <taxon>Dikarya</taxon>
        <taxon>Ascomycota</taxon>
        <taxon>Pezizomycotina</taxon>
        <taxon>Sordariomycetes</taxon>
        <taxon>Hypocreomycetidae</taxon>
        <taxon>Hypocreales</taxon>
        <taxon>Nectriaceae</taxon>
        <taxon>Fusarium</taxon>
        <taxon>Fusarium oxysporum species complex</taxon>
    </lineage>
</organism>
<dbReference type="PANTHER" id="PTHR47256:SF1">
    <property type="entry name" value="ZN(II)2CYS6 TRANSCRIPTION FACTOR (EUROFUNG)"/>
    <property type="match status" value="1"/>
</dbReference>
<dbReference type="GO" id="GO:0006351">
    <property type="term" value="P:DNA-templated transcription"/>
    <property type="evidence" value="ECO:0007669"/>
    <property type="project" value="InterPro"/>
</dbReference>
<dbReference type="PANTHER" id="PTHR47256">
    <property type="entry name" value="ZN(II)2CYS6 TRANSCRIPTION FACTOR (EUROFUNG)-RELATED"/>
    <property type="match status" value="1"/>
</dbReference>
<dbReference type="Pfam" id="PF04082">
    <property type="entry name" value="Fungal_trans"/>
    <property type="match status" value="1"/>
</dbReference>
<dbReference type="Proteomes" id="UP000694050">
    <property type="component" value="Unassembled WGS sequence"/>
</dbReference>
<dbReference type="AlphaFoldDB" id="A0A8J5P631"/>
<sequence length="567" mass="64902">MLREKPEDVALAIFRRIRTGADPDAILSSMEDGDLLMQLHLAPSSQFRYTFPCRSALPGIFAKTKSAYMESLALEAPYPGQEPSYMPYHSAKLVEPMLDCATISGWTTVCADESLLHSLMEAYFQHIYSAFPFFHKDCFLRDLGSGSRRFCSSLLVNAVLAHACHATPTVAYRNEHWNPQNIGYIFLAEARRLLELETGRSKITTVQAMLVMNITMNDHGVDGASYQYLTKAVALANLMGLFNSPSEYMEQDADQDIKVVREVTAWALFAWQGIMSSMFHEPPLVKEPPQTSYPDPVKFPFWYGDLWIRYPSSQEPISTKYHQTFKAYLEFWTIFNEIALVLFRPGKIRSLYLSQAVEFYARLRSWFDGLPDDLHPRKIVLPFQLKLHIQYWALLMDLFKPFAGWDDLTKALDKTPSEIYGDARRNQELVLRIYYLRHGTETHDCWLSMFLLKLGFLALQEVASSSDHDDSLSTLILALTSLDNQGKCYFMAEFTLRTICAKMSSRDLEIFKQFATFEDLDAPHAIASRISLIKSNWPVNMDFAKQERKNIRDVAAEAIGMDLTDDE</sequence>
<reference evidence="3" key="1">
    <citation type="submission" date="2021-04" db="EMBL/GenBank/DDBJ databases">
        <title>First draft genome resource for Brassicaceae pathogens Fusarium oxysporum f. sp. raphani and Fusarium oxysporum f. sp. rapae.</title>
        <authorList>
            <person name="Asai S."/>
        </authorList>
    </citation>
    <scope>NUCLEOTIDE SEQUENCE</scope>
    <source>
        <strain evidence="3">Tf1208</strain>
    </source>
</reference>
<evidence type="ECO:0000259" key="2">
    <source>
        <dbReference type="Pfam" id="PF04082"/>
    </source>
</evidence>
<dbReference type="GO" id="GO:0003677">
    <property type="term" value="F:DNA binding"/>
    <property type="evidence" value="ECO:0007669"/>
    <property type="project" value="InterPro"/>
</dbReference>
<name>A0A8J5P631_FUSOX</name>
<protein>
    <submittedName>
        <fullName evidence="3">Nitrogen assimilation transcription factor nirA</fullName>
    </submittedName>
</protein>
<gene>
    <name evidence="3" type="primary">nirA-7</name>
    <name evidence="3" type="ORF">Forpe1208_v008728</name>
</gene>